<evidence type="ECO:0000313" key="2">
    <source>
        <dbReference type="Proteomes" id="UP000003257"/>
    </source>
</evidence>
<organism evidence="1 2">
    <name type="scientific">Sulfitobacter indolifex HEL-45</name>
    <dbReference type="NCBI Taxonomy" id="391624"/>
    <lineage>
        <taxon>Bacteria</taxon>
        <taxon>Pseudomonadati</taxon>
        <taxon>Pseudomonadota</taxon>
        <taxon>Alphaproteobacteria</taxon>
        <taxon>Rhodobacterales</taxon>
        <taxon>Roseobacteraceae</taxon>
        <taxon>Sulfitobacter</taxon>
    </lineage>
</organism>
<accession>A0ABM9X069</accession>
<dbReference type="EMBL" id="ABID01000102">
    <property type="protein sequence ID" value="EDQ02845.1"/>
    <property type="molecule type" value="Genomic_DNA"/>
</dbReference>
<evidence type="ECO:0000313" key="1">
    <source>
        <dbReference type="EMBL" id="EDQ02845.1"/>
    </source>
</evidence>
<protein>
    <submittedName>
        <fullName evidence="1">Uncharacterized protein</fullName>
    </submittedName>
</protein>
<reference evidence="1 2" key="1">
    <citation type="submission" date="2007-11" db="EMBL/GenBank/DDBJ databases">
        <authorList>
            <person name="Wagner-Dobler I."/>
            <person name="Ferriera S."/>
            <person name="Johnson J."/>
            <person name="Kravitz S."/>
            <person name="Beeson K."/>
            <person name="Sutton G."/>
            <person name="Rogers Y.-H."/>
            <person name="Friedman R."/>
            <person name="Frazier M."/>
            <person name="Venter J.C."/>
        </authorList>
    </citation>
    <scope>NUCLEOTIDE SEQUENCE [LARGE SCALE GENOMIC DNA]</scope>
    <source>
        <strain evidence="1 2">HEL-45</strain>
    </source>
</reference>
<comment type="caution">
    <text evidence="1">The sequence shown here is derived from an EMBL/GenBank/DDBJ whole genome shotgun (WGS) entry which is preliminary data.</text>
</comment>
<proteinExistence type="predicted"/>
<dbReference type="Proteomes" id="UP000003257">
    <property type="component" value="Unassembled WGS sequence"/>
</dbReference>
<sequence length="66" mass="7056">VIAAGERGHAGLVALTETRSTVRIFIPTYVVTGAGQGGESSPYVMVYNPHWWSQWLNAAPLKGGTK</sequence>
<gene>
    <name evidence="1" type="ORF">OIHEL45_20621</name>
</gene>
<feature type="non-terminal residue" evidence="1">
    <location>
        <position position="1"/>
    </location>
</feature>
<dbReference type="RefSeq" id="WP_007121576.1">
    <property type="nucleotide sequence ID" value="NZ_ABID01000102.1"/>
</dbReference>
<keyword evidence="2" id="KW-1185">Reference proteome</keyword>
<name>A0ABM9X069_9RHOB</name>